<keyword evidence="8 15" id="KW-0460">Magnesium</keyword>
<evidence type="ECO:0000256" key="1">
    <source>
        <dbReference type="ARBA" id="ARBA00008001"/>
    </source>
</evidence>
<dbReference type="SMART" id="SM00975">
    <property type="entry name" value="Telomerase_RBD"/>
    <property type="match status" value="1"/>
</dbReference>
<evidence type="ECO:0000313" key="19">
    <source>
        <dbReference type="EMBL" id="KAI1243201.1"/>
    </source>
</evidence>
<evidence type="ECO:0000256" key="14">
    <source>
        <dbReference type="ARBA" id="ARBA00048173"/>
    </source>
</evidence>
<proteinExistence type="inferred from homology"/>
<feature type="region of interest" description="Disordered" evidence="16">
    <location>
        <begin position="426"/>
        <end position="457"/>
    </location>
</feature>
<evidence type="ECO:0000256" key="16">
    <source>
        <dbReference type="SAM" id="MobiDB-lite"/>
    </source>
</evidence>
<dbReference type="FunFam" id="3.30.70.2630:FF:000001">
    <property type="entry name" value="Telomerase reverse transcriptase"/>
    <property type="match status" value="1"/>
</dbReference>
<keyword evidence="12" id="KW-0687">Ribonucleoprotein</keyword>
<dbReference type="Proteomes" id="UP000618051">
    <property type="component" value="Unassembled WGS sequence"/>
</dbReference>
<dbReference type="PROSITE" id="PS50878">
    <property type="entry name" value="RT_POL"/>
    <property type="match status" value="1"/>
</dbReference>
<dbReference type="GO" id="GO:0000781">
    <property type="term" value="C:chromosome, telomeric region"/>
    <property type="evidence" value="ECO:0007669"/>
    <property type="project" value="UniProtKB-SubCell"/>
</dbReference>
<reference evidence="19" key="3">
    <citation type="submission" date="2022-01" db="EMBL/GenBank/DDBJ databases">
        <authorList>
            <person name="Rubenstein D.R."/>
        </authorList>
    </citation>
    <scope>NUCLEOTIDE SEQUENCE</scope>
    <source>
        <strain evidence="19">SS15</strain>
        <tissue evidence="19">Liver</tissue>
    </source>
</reference>
<dbReference type="PANTHER" id="PTHR12066:SF0">
    <property type="entry name" value="TELOMERASE REVERSE TRANSCRIPTASE"/>
    <property type="match status" value="1"/>
</dbReference>
<dbReference type="GO" id="GO:0007004">
    <property type="term" value="P:telomere maintenance via telomerase"/>
    <property type="evidence" value="ECO:0007669"/>
    <property type="project" value="TreeGrafter"/>
</dbReference>
<dbReference type="Pfam" id="PF21399">
    <property type="entry name" value="TERT_C"/>
    <property type="match status" value="1"/>
</dbReference>
<evidence type="ECO:0000256" key="15">
    <source>
        <dbReference type="RuleBase" id="RU365061"/>
    </source>
</evidence>
<keyword evidence="6 15" id="KW-0548">Nucleotidyltransferase</keyword>
<comment type="function">
    <text evidence="15">Telomerase is a ribonucleoprotein enzyme essential for the replication of chromosome termini in most eukaryotes. It elongates telomeres. It is a reverse transcriptase that adds simple sequence repeats to chromosome ends by copying a template sequence within the RNA component of the enzyme.</text>
</comment>
<keyword evidence="20" id="KW-1185">Reference proteome</keyword>
<accession>A0A835NR39</accession>
<evidence type="ECO:0000256" key="5">
    <source>
        <dbReference type="ARBA" id="ARBA00022679"/>
    </source>
</evidence>
<dbReference type="InterPro" id="IPR043502">
    <property type="entry name" value="DNA/RNA_pol_sf"/>
</dbReference>
<evidence type="ECO:0000256" key="13">
    <source>
        <dbReference type="ARBA" id="ARBA00032044"/>
    </source>
</evidence>
<keyword evidence="7 15" id="KW-0479">Metal-binding</keyword>
<dbReference type="OrthoDB" id="289721at2759"/>
<dbReference type="FunFam" id="1.10.357.90:FF:000001">
    <property type="entry name" value="Telomerase reverse transcriptase"/>
    <property type="match status" value="1"/>
</dbReference>
<feature type="domain" description="Reverse transcriptase" evidence="17">
    <location>
        <begin position="806"/>
        <end position="1141"/>
    </location>
</feature>
<evidence type="ECO:0000256" key="12">
    <source>
        <dbReference type="ARBA" id="ARBA00023274"/>
    </source>
</evidence>
<comment type="subcellular location">
    <subcellularLocation>
        <location evidence="15">Nucleus</location>
    </subcellularLocation>
    <subcellularLocation>
        <location evidence="15">Chromosome</location>
        <location evidence="15">Telomere</location>
    </subcellularLocation>
</comment>
<evidence type="ECO:0000256" key="10">
    <source>
        <dbReference type="ARBA" id="ARBA00022918"/>
    </source>
</evidence>
<dbReference type="SUPFAM" id="SSF56672">
    <property type="entry name" value="DNA/RNA polymerases"/>
    <property type="match status" value="1"/>
</dbReference>
<evidence type="ECO:0000313" key="18">
    <source>
        <dbReference type="EMBL" id="KAG0119504.1"/>
    </source>
</evidence>
<dbReference type="InterPro" id="IPR021891">
    <property type="entry name" value="Telomerase_RBD"/>
</dbReference>
<dbReference type="PANTHER" id="PTHR12066">
    <property type="entry name" value="TELOMERASE REVERSE TRANSCRIPTASE"/>
    <property type="match status" value="1"/>
</dbReference>
<keyword evidence="11 15" id="KW-0539">Nucleus</keyword>
<dbReference type="EC" id="2.7.7.49" evidence="2 15"/>
<reference evidence="18" key="1">
    <citation type="submission" date="2020-10" db="EMBL/GenBank/DDBJ databases">
        <title>Feather gene expression reveals the developmental basis of iridescence in African starlings.</title>
        <authorList>
            <person name="Rubenstein D.R."/>
        </authorList>
    </citation>
    <scope>NUCLEOTIDE SEQUENCE</scope>
    <source>
        <strain evidence="18">SS15</strain>
        <tissue evidence="18">Liver</tissue>
    </source>
</reference>
<keyword evidence="4 15" id="KW-0158">Chromosome</keyword>
<feature type="compositionally biased region" description="Polar residues" evidence="16">
    <location>
        <begin position="292"/>
        <end position="305"/>
    </location>
</feature>
<dbReference type="Gene3D" id="1.10.132.70">
    <property type="match status" value="1"/>
</dbReference>
<feature type="compositionally biased region" description="Polar residues" evidence="16">
    <location>
        <begin position="426"/>
        <end position="435"/>
    </location>
</feature>
<evidence type="ECO:0000256" key="9">
    <source>
        <dbReference type="ARBA" id="ARBA00022895"/>
    </source>
</evidence>
<dbReference type="EMBL" id="JADDUC010000084">
    <property type="protein sequence ID" value="KAG0119504.1"/>
    <property type="molecule type" value="Genomic_DNA"/>
</dbReference>
<evidence type="ECO:0000256" key="4">
    <source>
        <dbReference type="ARBA" id="ARBA00022454"/>
    </source>
</evidence>
<evidence type="ECO:0000256" key="6">
    <source>
        <dbReference type="ARBA" id="ARBA00022695"/>
    </source>
</evidence>
<dbReference type="GO" id="GO:0000333">
    <property type="term" value="C:telomerase catalytic core complex"/>
    <property type="evidence" value="ECO:0007669"/>
    <property type="project" value="TreeGrafter"/>
</dbReference>
<dbReference type="GO" id="GO:0042162">
    <property type="term" value="F:telomeric DNA binding"/>
    <property type="evidence" value="ECO:0007669"/>
    <property type="project" value="TreeGrafter"/>
</dbReference>
<keyword evidence="9 15" id="KW-0779">Telomere</keyword>
<dbReference type="GO" id="GO:0003720">
    <property type="term" value="F:telomerase activity"/>
    <property type="evidence" value="ECO:0007669"/>
    <property type="project" value="InterPro"/>
</dbReference>
<comment type="catalytic activity">
    <reaction evidence="14 15">
        <text>DNA(n) + a 2'-deoxyribonucleoside 5'-triphosphate = DNA(n+1) + diphosphate</text>
        <dbReference type="Rhea" id="RHEA:22508"/>
        <dbReference type="Rhea" id="RHEA-COMP:17339"/>
        <dbReference type="Rhea" id="RHEA-COMP:17340"/>
        <dbReference type="ChEBI" id="CHEBI:33019"/>
        <dbReference type="ChEBI" id="CHEBI:61560"/>
        <dbReference type="ChEBI" id="CHEBI:173112"/>
        <dbReference type="EC" id="2.7.7.49"/>
    </reaction>
</comment>
<evidence type="ECO:0000313" key="20">
    <source>
        <dbReference type="Proteomes" id="UP000618051"/>
    </source>
</evidence>
<comment type="caution">
    <text evidence="18">The sequence shown here is derived from an EMBL/GenBank/DDBJ whole genome shotgun (WGS) entry which is preliminary data.</text>
</comment>
<dbReference type="Pfam" id="PF00078">
    <property type="entry name" value="RVT_1"/>
    <property type="match status" value="1"/>
</dbReference>
<evidence type="ECO:0000256" key="8">
    <source>
        <dbReference type="ARBA" id="ARBA00022842"/>
    </source>
</evidence>
<keyword evidence="10 15" id="KW-0695">RNA-directed DNA polymerase</keyword>
<evidence type="ECO:0000256" key="3">
    <source>
        <dbReference type="ARBA" id="ARBA00016182"/>
    </source>
</evidence>
<dbReference type="InterPro" id="IPR000477">
    <property type="entry name" value="RT_dom"/>
</dbReference>
<dbReference type="EMBL" id="JADDUC020000001">
    <property type="protein sequence ID" value="KAI1243201.1"/>
    <property type="molecule type" value="Genomic_DNA"/>
</dbReference>
<dbReference type="Pfam" id="PF12009">
    <property type="entry name" value="Telomerase_RBD"/>
    <property type="match status" value="1"/>
</dbReference>
<dbReference type="Gene3D" id="3.30.70.2630">
    <property type="match status" value="1"/>
</dbReference>
<name>A0A835NR39_9PASS</name>
<organism evidence="18">
    <name type="scientific">Lamprotornis superbus</name>
    <dbReference type="NCBI Taxonomy" id="245042"/>
    <lineage>
        <taxon>Eukaryota</taxon>
        <taxon>Metazoa</taxon>
        <taxon>Chordata</taxon>
        <taxon>Craniata</taxon>
        <taxon>Vertebrata</taxon>
        <taxon>Euteleostomi</taxon>
        <taxon>Archelosauria</taxon>
        <taxon>Archosauria</taxon>
        <taxon>Dinosauria</taxon>
        <taxon>Saurischia</taxon>
        <taxon>Theropoda</taxon>
        <taxon>Coelurosauria</taxon>
        <taxon>Aves</taxon>
        <taxon>Neognathae</taxon>
        <taxon>Neoaves</taxon>
        <taxon>Telluraves</taxon>
        <taxon>Australaves</taxon>
        <taxon>Passeriformes</taxon>
        <taxon>Sturnidae</taxon>
        <taxon>Lamprotornis</taxon>
    </lineage>
</organism>
<dbReference type="PRINTS" id="PR01365">
    <property type="entry name" value="TELOMERASERT"/>
</dbReference>
<gene>
    <name evidence="19" type="ORF">IHE44_0000788</name>
    <name evidence="18" type="ORF">IHE44_014213</name>
</gene>
<evidence type="ECO:0000259" key="17">
    <source>
        <dbReference type="PROSITE" id="PS50878"/>
    </source>
</evidence>
<comment type="similarity">
    <text evidence="1 15">Belongs to the reverse transcriptase family. Telomerase subfamily.</text>
</comment>
<feature type="region of interest" description="Disordered" evidence="16">
    <location>
        <begin position="287"/>
        <end position="312"/>
    </location>
</feature>
<keyword evidence="5 15" id="KW-0808">Transferase</keyword>
<dbReference type="InterPro" id="IPR003545">
    <property type="entry name" value="Telomerase_RT"/>
</dbReference>
<sequence length="1463" mass="166889">MAGWEPFAAVVSALRRCYAEAVPLETFVRRLGDGGAGDAEVLRADDGSGYRTFVGQCLVGRGPGARGCRPRRAARALPGLPGDSASRAPCLSSQSEVTSRVVQRLCEKKKKNVLAYGYSLPDENSSQFPVVPLSKIHSYLPNTATETLCISGFWETLLSRIGDDVMMYLLEHCAVFMLVPPSNCYQVCGQPVYELISYNVDSPLVFFRQRFSKYKCTSLLKYVRKRLMFHRKYLLKSYEWKYRQGCEDNASRMRSEGKNKRRSLVPADQCSAKAVSKAGKQIRMVTEHQEKQSSSGTCVSATAPSQKRKIHREQPEIPAKRAKIGEKVREEKACNLVPDLNQNTSETPETDYVAPRSESVIKTPHISERSNSAVSGPSLVLTSRGRGKFLAGKRYLLQRLQRNKPLGSNTEMQGESHRKRVEMHTYESQLPSGQTKPMEGTSKCRGRESPQPHLSKKLPNRLLSSAVYIERKSLLYSCRSFHECFPKSFLLNRLQDSQAGGRRLIEAIFLSQNQVQQRHNQSLPKRKRRKKALPKRYRQMRHTFQQLLKNHGKCAYLALLRKNCPIRISEISMRKINLSCQAALPGEAEVQKQAEQFGKEPAKCVSSSRCESGHTDVPDNLGVPVAESLHGELLPSEEQNPGEARDAALRELLKQHSSYWQVYMFVRDCLEKVIPAELWGSYHNKCRFLKNVKMFISRGRFAKVSLQELMWRMRVNDCMWLRLGKGDYFVPADEHCFREELLAKFLYWLMGTYVVELLRSFFYITETMFQKNMLFYYRKFIWGKLQNIGIRNHFVKVQLRPLSSEDMETIRQKKFVPMASKLRFIPKPNGLRPIVKVDGIVEPQALSKESREKKMSHYNTQLKNLFSALNYERTINTSFIGSSVFGKDDIYKTWKQFVIKILESGGEIPHFYCVKADLSRAYDTIPHNKLVEVISRVLKPEKRTVYCIRRYAVIMITPSGKARRLYRRHVSTFKDFMPDMKQFVSQLQENASLQNAIVVEQSLTFQETSSSLFNFFLQMIHNSILKIRNRYYLQCCGIPQGSILSTLLCSLFYGDMENKLLSGIKQDGVLIRLIDDFLLLTPHLMKARTFLRTLTSGIPEYGLLINPNKTVVNFPVDDIPGCSKFKQLPDCRLIPWCGLLLDIKTLEVYCDYSSYTCTSIRSSLSFNSNITAGKNMKYKLSAVLKLKCHSLFLDLQINSLRTVLINIYKIFLLQAYRFHACVLQIPFNQQVRKNPHFFLRIISQTASCCYAVLKTINAGIAAGNKGVAGIFPIHVAEWLCYHAFTVKLSNHEAVYKCLLTSLKVCKYSAIFTVLSMQHRSAEPDSWWCSVNVSRRHTFTGNKLMVWILPAAFLRAMDFLYGAEFQQPFPEELLLSYSLTPKPEVPSLLTAAEKPGQDCLLHLEGTATEELSRECNRHNQKGKLSVGCSDGKRRVIGKIPEDTVALLQAVTEPSLCQDFKAILD</sequence>
<evidence type="ECO:0000256" key="2">
    <source>
        <dbReference type="ARBA" id="ARBA00012493"/>
    </source>
</evidence>
<dbReference type="Gene3D" id="1.10.357.90">
    <property type="match status" value="1"/>
</dbReference>
<dbReference type="GO" id="GO:0046872">
    <property type="term" value="F:metal ion binding"/>
    <property type="evidence" value="ECO:0007669"/>
    <property type="project" value="UniProtKB-KW"/>
</dbReference>
<evidence type="ECO:0000256" key="7">
    <source>
        <dbReference type="ARBA" id="ARBA00022723"/>
    </source>
</evidence>
<dbReference type="InterPro" id="IPR049139">
    <property type="entry name" value="TERT_C"/>
</dbReference>
<dbReference type="CDD" id="cd01648">
    <property type="entry name" value="TERT"/>
    <property type="match status" value="1"/>
</dbReference>
<evidence type="ECO:0000256" key="11">
    <source>
        <dbReference type="ARBA" id="ARBA00023242"/>
    </source>
</evidence>
<dbReference type="GO" id="GO:0070034">
    <property type="term" value="F:telomerase RNA binding"/>
    <property type="evidence" value="ECO:0007669"/>
    <property type="project" value="TreeGrafter"/>
</dbReference>
<protein>
    <recommendedName>
        <fullName evidence="3 15">Telomerase reverse transcriptase</fullName>
        <ecNumber evidence="2 15">2.7.7.49</ecNumber>
    </recommendedName>
    <alternativeName>
        <fullName evidence="13 15">Telomerase catalytic subunit</fullName>
    </alternativeName>
</protein>
<reference evidence="19 20" key="2">
    <citation type="journal article" date="2021" name="J. Hered.">
        <title>Feather Gene Expression Elucidates the Developmental Basis of Plumage Iridescence in African Starlings.</title>
        <authorList>
            <person name="Rubenstein D.R."/>
            <person name="Corvelo A."/>
            <person name="MacManes M.D."/>
            <person name="Maia R."/>
            <person name="Narzisi G."/>
            <person name="Rousaki A."/>
            <person name="Vandenabeele P."/>
            <person name="Shawkey M.D."/>
            <person name="Solomon J."/>
        </authorList>
    </citation>
    <scope>NUCLEOTIDE SEQUENCE [LARGE SCALE GENOMIC DNA]</scope>
    <source>
        <strain evidence="19">SS15</strain>
    </source>
</reference>